<comment type="similarity">
    <text evidence="1">Belongs to the helicase family. RecQ subfamily.</text>
</comment>
<keyword evidence="9" id="KW-0347">Helicase</keyword>
<accession>A0A2G8L221</accession>
<sequence length="198" mass="22542">MQSTVVQGLQGRKKAEAVFRETFGRLGELRTLLPEGTPILAMTATATKKSRRMIYHSLCLRSPEELVSSPDRKNVKLSIRKIPTVAIIDGEKVKLEPSEQFDHVFKPLVEDIVTKKRDEIKNDVLKSLIDDGHYRLIIATNALGMGINARHVRRVFNVGIPEDIEAYIQEIGRAGRDGQRSHVILFYKSFHLLQLMRR</sequence>
<dbReference type="InterPro" id="IPR027417">
    <property type="entry name" value="P-loop_NTPase"/>
</dbReference>
<dbReference type="GO" id="GO:0043138">
    <property type="term" value="F:3'-5' DNA helicase activity"/>
    <property type="evidence" value="ECO:0007669"/>
    <property type="project" value="UniProtKB-EC"/>
</dbReference>
<feature type="domain" description="Helicase C-terminal" evidence="8">
    <location>
        <begin position="25"/>
        <end position="198"/>
    </location>
</feature>
<evidence type="ECO:0000256" key="2">
    <source>
        <dbReference type="ARBA" id="ARBA00023125"/>
    </source>
</evidence>
<dbReference type="PANTHER" id="PTHR13710">
    <property type="entry name" value="DNA HELICASE RECQ FAMILY MEMBER"/>
    <property type="match status" value="1"/>
</dbReference>
<dbReference type="GO" id="GO:0000724">
    <property type="term" value="P:double-strand break repair via homologous recombination"/>
    <property type="evidence" value="ECO:0007669"/>
    <property type="project" value="TreeGrafter"/>
</dbReference>
<dbReference type="GO" id="GO:0005634">
    <property type="term" value="C:nucleus"/>
    <property type="evidence" value="ECO:0007669"/>
    <property type="project" value="TreeGrafter"/>
</dbReference>
<dbReference type="GO" id="GO:0005737">
    <property type="term" value="C:cytoplasm"/>
    <property type="evidence" value="ECO:0007669"/>
    <property type="project" value="TreeGrafter"/>
</dbReference>
<evidence type="ECO:0000256" key="4">
    <source>
        <dbReference type="ARBA" id="ARBA00023242"/>
    </source>
</evidence>
<reference evidence="9 10" key="1">
    <citation type="journal article" date="2017" name="PLoS Biol.">
        <title>The sea cucumber genome provides insights into morphological evolution and visceral regeneration.</title>
        <authorList>
            <person name="Zhang X."/>
            <person name="Sun L."/>
            <person name="Yuan J."/>
            <person name="Sun Y."/>
            <person name="Gao Y."/>
            <person name="Zhang L."/>
            <person name="Li S."/>
            <person name="Dai H."/>
            <person name="Hamel J.F."/>
            <person name="Liu C."/>
            <person name="Yu Y."/>
            <person name="Liu S."/>
            <person name="Lin W."/>
            <person name="Guo K."/>
            <person name="Jin S."/>
            <person name="Xu P."/>
            <person name="Storey K.B."/>
            <person name="Huan P."/>
            <person name="Zhang T."/>
            <person name="Zhou Y."/>
            <person name="Zhang J."/>
            <person name="Lin C."/>
            <person name="Li X."/>
            <person name="Xing L."/>
            <person name="Huo D."/>
            <person name="Sun M."/>
            <person name="Wang L."/>
            <person name="Mercier A."/>
            <person name="Li F."/>
            <person name="Yang H."/>
            <person name="Xiang J."/>
        </authorList>
    </citation>
    <scope>NUCLEOTIDE SEQUENCE [LARGE SCALE GENOMIC DNA]</scope>
    <source>
        <strain evidence="9">Shaxun</strain>
        <tissue evidence="9">Muscle</tissue>
    </source>
</reference>
<dbReference type="EMBL" id="MRZV01000255">
    <property type="protein sequence ID" value="PIK54282.1"/>
    <property type="molecule type" value="Genomic_DNA"/>
</dbReference>
<dbReference type="InterPro" id="IPR001650">
    <property type="entry name" value="Helicase_C-like"/>
</dbReference>
<dbReference type="GO" id="GO:0003677">
    <property type="term" value="F:DNA binding"/>
    <property type="evidence" value="ECO:0007669"/>
    <property type="project" value="UniProtKB-KW"/>
</dbReference>
<dbReference type="Proteomes" id="UP000230750">
    <property type="component" value="Unassembled WGS sequence"/>
</dbReference>
<dbReference type="AlphaFoldDB" id="A0A2G8L221"/>
<evidence type="ECO:0000313" key="9">
    <source>
        <dbReference type="EMBL" id="PIK54282.1"/>
    </source>
</evidence>
<dbReference type="Gene3D" id="3.40.50.300">
    <property type="entry name" value="P-loop containing nucleotide triphosphate hydrolases"/>
    <property type="match status" value="2"/>
</dbReference>
<name>A0A2G8L221_STIJA</name>
<proteinExistence type="inferred from homology"/>
<comment type="caution">
    <text evidence="9">The sequence shown here is derived from an EMBL/GenBank/DDBJ whole genome shotgun (WGS) entry which is preliminary data.</text>
</comment>
<dbReference type="OrthoDB" id="6086888at2759"/>
<keyword evidence="9" id="KW-0547">Nucleotide-binding</keyword>
<evidence type="ECO:0000256" key="5">
    <source>
        <dbReference type="ARBA" id="ARBA00034617"/>
    </source>
</evidence>
<dbReference type="GO" id="GO:0009378">
    <property type="term" value="F:four-way junction helicase activity"/>
    <property type="evidence" value="ECO:0007669"/>
    <property type="project" value="TreeGrafter"/>
</dbReference>
<keyword evidence="2" id="KW-0238">DNA-binding</keyword>
<keyword evidence="10" id="KW-1185">Reference proteome</keyword>
<dbReference type="PROSITE" id="PS51194">
    <property type="entry name" value="HELICASE_CTER"/>
    <property type="match status" value="1"/>
</dbReference>
<dbReference type="SUPFAM" id="SSF52540">
    <property type="entry name" value="P-loop containing nucleoside triphosphate hydrolases"/>
    <property type="match status" value="1"/>
</dbReference>
<dbReference type="SMART" id="SM00490">
    <property type="entry name" value="HELICc"/>
    <property type="match status" value="1"/>
</dbReference>
<evidence type="ECO:0000256" key="1">
    <source>
        <dbReference type="ARBA" id="ARBA00005446"/>
    </source>
</evidence>
<evidence type="ECO:0000313" key="10">
    <source>
        <dbReference type="Proteomes" id="UP000230750"/>
    </source>
</evidence>
<protein>
    <recommendedName>
        <fullName evidence="6">DNA 3'-5' helicase</fullName>
        <ecNumber evidence="6">5.6.2.4</ecNumber>
    </recommendedName>
    <alternativeName>
        <fullName evidence="7">DNA 3'-5' helicase BLM</fullName>
    </alternativeName>
</protein>
<evidence type="ECO:0000256" key="6">
    <source>
        <dbReference type="ARBA" id="ARBA00034808"/>
    </source>
</evidence>
<dbReference type="GO" id="GO:0005694">
    <property type="term" value="C:chromosome"/>
    <property type="evidence" value="ECO:0007669"/>
    <property type="project" value="TreeGrafter"/>
</dbReference>
<gene>
    <name evidence="9" type="ORF">BSL78_08810</name>
</gene>
<evidence type="ECO:0000256" key="7">
    <source>
        <dbReference type="ARBA" id="ARBA00044542"/>
    </source>
</evidence>
<dbReference type="STRING" id="307972.A0A2G8L221"/>
<keyword evidence="9" id="KW-0378">Hydrolase</keyword>
<dbReference type="Pfam" id="PF00271">
    <property type="entry name" value="Helicase_C"/>
    <property type="match status" value="1"/>
</dbReference>
<comment type="catalytic activity">
    <reaction evidence="5">
        <text>Couples ATP hydrolysis with the unwinding of duplex DNA by translocating in the 3'-5' direction.</text>
        <dbReference type="EC" id="5.6.2.4"/>
    </reaction>
</comment>
<dbReference type="EC" id="5.6.2.4" evidence="6"/>
<keyword evidence="9" id="KW-0067">ATP-binding</keyword>
<evidence type="ECO:0000256" key="3">
    <source>
        <dbReference type="ARBA" id="ARBA00023235"/>
    </source>
</evidence>
<dbReference type="PANTHER" id="PTHR13710:SF153">
    <property type="entry name" value="RECQ-LIKE DNA HELICASE BLM"/>
    <property type="match status" value="1"/>
</dbReference>
<keyword evidence="3" id="KW-0413">Isomerase</keyword>
<organism evidence="9 10">
    <name type="scientific">Stichopus japonicus</name>
    <name type="common">Sea cucumber</name>
    <dbReference type="NCBI Taxonomy" id="307972"/>
    <lineage>
        <taxon>Eukaryota</taxon>
        <taxon>Metazoa</taxon>
        <taxon>Echinodermata</taxon>
        <taxon>Eleutherozoa</taxon>
        <taxon>Echinozoa</taxon>
        <taxon>Holothuroidea</taxon>
        <taxon>Aspidochirotacea</taxon>
        <taxon>Aspidochirotida</taxon>
        <taxon>Stichopodidae</taxon>
        <taxon>Apostichopus</taxon>
    </lineage>
</organism>
<evidence type="ECO:0000259" key="8">
    <source>
        <dbReference type="PROSITE" id="PS51194"/>
    </source>
</evidence>
<keyword evidence="4" id="KW-0539">Nucleus</keyword>